<dbReference type="AlphaFoldDB" id="A0A135V366"/>
<gene>
    <name evidence="1" type="ORF">CSAL01_01366</name>
</gene>
<accession>A0A135V366</accession>
<dbReference type="InterPro" id="IPR011009">
    <property type="entry name" value="Kinase-like_dom_sf"/>
</dbReference>
<dbReference type="EMBL" id="JFFI01000544">
    <property type="protein sequence ID" value="KXH67089.1"/>
    <property type="molecule type" value="Genomic_DNA"/>
</dbReference>
<dbReference type="SUPFAM" id="SSF56112">
    <property type="entry name" value="Protein kinase-like (PK-like)"/>
    <property type="match status" value="1"/>
</dbReference>
<dbReference type="STRING" id="1209931.A0A135V366"/>
<keyword evidence="2" id="KW-1185">Reference proteome</keyword>
<name>A0A135V366_9PEZI</name>
<protein>
    <submittedName>
        <fullName evidence="1">Alpha-galactosidase A</fullName>
    </submittedName>
</protein>
<dbReference type="OrthoDB" id="2687876at2759"/>
<evidence type="ECO:0000313" key="2">
    <source>
        <dbReference type="Proteomes" id="UP000070121"/>
    </source>
</evidence>
<organism evidence="1 2">
    <name type="scientific">Colletotrichum salicis</name>
    <dbReference type="NCBI Taxonomy" id="1209931"/>
    <lineage>
        <taxon>Eukaryota</taxon>
        <taxon>Fungi</taxon>
        <taxon>Dikarya</taxon>
        <taxon>Ascomycota</taxon>
        <taxon>Pezizomycotina</taxon>
        <taxon>Sordariomycetes</taxon>
        <taxon>Hypocreomycetidae</taxon>
        <taxon>Glomerellales</taxon>
        <taxon>Glomerellaceae</taxon>
        <taxon>Colletotrichum</taxon>
        <taxon>Colletotrichum acutatum species complex</taxon>
    </lineage>
</organism>
<sequence>MSDHRPTNPPTQPTIISIEVDDEDSCDSYYRVRAGNQVKYITIAPGMFEDKDTLSFPPEFLPDLPYDEEWTVAEIPRDKISGDFKTSLREPNSSWRQLTLAAFEALTPPSLQINGVASATVIAKIARFEWEIPYIEQETRAYRLLEDTRLAPRFLAHIHENGRVMGLLLEKLDGRFASIEDLNDCEAALKKLHALGLVNRDANRYNFLIMEEGLKLLDFQSLQENASPESMSKELESLPTQLVDESGLGRGFRPVVDGS</sequence>
<reference evidence="1 2" key="1">
    <citation type="submission" date="2014-02" db="EMBL/GenBank/DDBJ databases">
        <title>The genome sequence of Colletotrichum salicis CBS 607.94.</title>
        <authorList>
            <person name="Baroncelli R."/>
            <person name="Thon M.R."/>
        </authorList>
    </citation>
    <scope>NUCLEOTIDE SEQUENCE [LARGE SCALE GENOMIC DNA]</scope>
    <source>
        <strain evidence="1 2">CBS 607.94</strain>
    </source>
</reference>
<proteinExistence type="predicted"/>
<comment type="caution">
    <text evidence="1">The sequence shown here is derived from an EMBL/GenBank/DDBJ whole genome shotgun (WGS) entry which is preliminary data.</text>
</comment>
<dbReference type="Proteomes" id="UP000070121">
    <property type="component" value="Unassembled WGS sequence"/>
</dbReference>
<evidence type="ECO:0000313" key="1">
    <source>
        <dbReference type="EMBL" id="KXH67089.1"/>
    </source>
</evidence>